<accession>A0A1C7MW06</accession>
<dbReference type="InParanoid" id="A0A1C7MW06"/>
<evidence type="ECO:0000313" key="2">
    <source>
        <dbReference type="Proteomes" id="UP000093000"/>
    </source>
</evidence>
<gene>
    <name evidence="1" type="ORF">A0J61_11325</name>
</gene>
<comment type="caution">
    <text evidence="1">The sequence shown here is derived from an EMBL/GenBank/DDBJ whole genome shotgun (WGS) entry which is preliminary data.</text>
</comment>
<dbReference type="EMBL" id="LUGH01001908">
    <property type="protein sequence ID" value="OBZ80626.1"/>
    <property type="molecule type" value="Genomic_DNA"/>
</dbReference>
<organism evidence="1 2">
    <name type="scientific">Choanephora cucurbitarum</name>
    <dbReference type="NCBI Taxonomy" id="101091"/>
    <lineage>
        <taxon>Eukaryota</taxon>
        <taxon>Fungi</taxon>
        <taxon>Fungi incertae sedis</taxon>
        <taxon>Mucoromycota</taxon>
        <taxon>Mucoromycotina</taxon>
        <taxon>Mucoromycetes</taxon>
        <taxon>Mucorales</taxon>
        <taxon>Mucorineae</taxon>
        <taxon>Choanephoraceae</taxon>
        <taxon>Choanephoroideae</taxon>
        <taxon>Choanephora</taxon>
    </lineage>
</organism>
<keyword evidence="2" id="KW-1185">Reference proteome</keyword>
<name>A0A1C7MW06_9FUNG</name>
<dbReference type="Proteomes" id="UP000093000">
    <property type="component" value="Unassembled WGS sequence"/>
</dbReference>
<protein>
    <submittedName>
        <fullName evidence="1">Uncharacterized protein</fullName>
    </submittedName>
</protein>
<dbReference type="AlphaFoldDB" id="A0A1C7MW06"/>
<evidence type="ECO:0000313" key="1">
    <source>
        <dbReference type="EMBL" id="OBZ80626.1"/>
    </source>
</evidence>
<proteinExistence type="predicted"/>
<sequence>MTNSPVTQTDLASVLQSLQQQQDDLRSLVLQLVTHQSTTPIADMDINSVSADLPTPPKYDWASEDVTCVFYSDSQLLFEMLCS</sequence>
<reference evidence="1 2" key="1">
    <citation type="submission" date="2016-03" db="EMBL/GenBank/DDBJ databases">
        <title>Choanephora cucurbitarum.</title>
        <authorList>
            <person name="Min B."/>
            <person name="Park H."/>
            <person name="Park J.-H."/>
            <person name="Shin H.-D."/>
            <person name="Choi I.-G."/>
        </authorList>
    </citation>
    <scope>NUCLEOTIDE SEQUENCE [LARGE SCALE GENOMIC DNA]</scope>
    <source>
        <strain evidence="1 2">KUS-F28377</strain>
    </source>
</reference>